<dbReference type="EMBL" id="JAEUBG010000970">
    <property type="protein sequence ID" value="KAH3687152.1"/>
    <property type="molecule type" value="Genomic_DNA"/>
</dbReference>
<dbReference type="InterPro" id="IPR047575">
    <property type="entry name" value="Sm"/>
</dbReference>
<reference evidence="13" key="2">
    <citation type="submission" date="2021-01" db="EMBL/GenBank/DDBJ databases">
        <authorList>
            <person name="Schikora-Tamarit M.A."/>
        </authorList>
    </citation>
    <scope>NUCLEOTIDE SEQUENCE</scope>
    <source>
        <strain evidence="13">CBS2887</strain>
    </source>
</reference>
<evidence type="ECO:0000256" key="2">
    <source>
        <dbReference type="ARBA" id="ARBA00004496"/>
    </source>
</evidence>
<evidence type="ECO:0000256" key="4">
    <source>
        <dbReference type="ARBA" id="ARBA00022490"/>
    </source>
</evidence>
<comment type="similarity">
    <text evidence="3 11">Belongs to the snRNP Sm proteins family.</text>
</comment>
<keyword evidence="8 11" id="KW-0508">mRNA splicing</keyword>
<protein>
    <recommendedName>
        <fullName evidence="11">Small nuclear ribonucleoprotein E</fullName>
        <shortName evidence="11">snRNP-E</shortName>
    </recommendedName>
    <alternativeName>
        <fullName evidence="11">Sm protein E</fullName>
    </alternativeName>
</protein>
<reference evidence="13" key="1">
    <citation type="journal article" date="2021" name="Open Biol.">
        <title>Shared evolutionary footprints suggest mitochondrial oxidative damage underlies multiple complex I losses in fungi.</title>
        <authorList>
            <person name="Schikora-Tamarit M.A."/>
            <person name="Marcet-Houben M."/>
            <person name="Nosek J."/>
            <person name="Gabaldon T."/>
        </authorList>
    </citation>
    <scope>NUCLEOTIDE SEQUENCE</scope>
    <source>
        <strain evidence="13">CBS2887</strain>
    </source>
</reference>
<evidence type="ECO:0000256" key="11">
    <source>
        <dbReference type="RuleBase" id="RU365053"/>
    </source>
</evidence>
<keyword evidence="4" id="KW-0963">Cytoplasm</keyword>
<dbReference type="PROSITE" id="PS52002">
    <property type="entry name" value="SM"/>
    <property type="match status" value="1"/>
</dbReference>
<dbReference type="InterPro" id="IPR027078">
    <property type="entry name" value="snRNP-E"/>
</dbReference>
<evidence type="ECO:0000256" key="3">
    <source>
        <dbReference type="ARBA" id="ARBA00006850"/>
    </source>
</evidence>
<keyword evidence="14" id="KW-1185">Reference proteome</keyword>
<dbReference type="InterPro" id="IPR010920">
    <property type="entry name" value="LSM_dom_sf"/>
</dbReference>
<dbReference type="GO" id="GO:0005682">
    <property type="term" value="C:U5 snRNP"/>
    <property type="evidence" value="ECO:0007669"/>
    <property type="project" value="UniProtKB-UniRule"/>
</dbReference>
<dbReference type="GO" id="GO:0005685">
    <property type="term" value="C:U1 snRNP"/>
    <property type="evidence" value="ECO:0007669"/>
    <property type="project" value="UniProtKB-UniRule"/>
</dbReference>
<evidence type="ECO:0000256" key="1">
    <source>
        <dbReference type="ARBA" id="ARBA00004123"/>
    </source>
</evidence>
<dbReference type="SUPFAM" id="SSF50182">
    <property type="entry name" value="Sm-like ribonucleoproteins"/>
    <property type="match status" value="1"/>
</dbReference>
<dbReference type="CDD" id="cd01718">
    <property type="entry name" value="Sm_E"/>
    <property type="match status" value="1"/>
</dbReference>
<gene>
    <name evidence="13" type="ORF">WICPIJ_001867</name>
</gene>
<evidence type="ECO:0000256" key="8">
    <source>
        <dbReference type="ARBA" id="ARBA00023187"/>
    </source>
</evidence>
<keyword evidence="9 11" id="KW-0539">Nucleus</keyword>
<feature type="domain" description="Sm" evidence="12">
    <location>
        <begin position="14"/>
        <end position="88"/>
    </location>
</feature>
<sequence length="88" mass="10019">MSSQKQGKVFIPPINLIFKYLQSQSLVSIQLYEQIHFRIEGIIKGFDEFMNIVLENAVEVREIDGKRIKLGKILLKGDNVVVVSSLDV</sequence>
<evidence type="ECO:0000313" key="14">
    <source>
        <dbReference type="Proteomes" id="UP000774326"/>
    </source>
</evidence>
<keyword evidence="5 11" id="KW-0507">mRNA processing</keyword>
<evidence type="ECO:0000256" key="6">
    <source>
        <dbReference type="ARBA" id="ARBA00022728"/>
    </source>
</evidence>
<evidence type="ECO:0000256" key="7">
    <source>
        <dbReference type="ARBA" id="ARBA00022884"/>
    </source>
</evidence>
<accession>A0A9P8QA10</accession>
<dbReference type="OrthoDB" id="25620at2759"/>
<dbReference type="InterPro" id="IPR001163">
    <property type="entry name" value="Sm_dom_euk/arc"/>
</dbReference>
<dbReference type="Gene3D" id="2.30.30.100">
    <property type="match status" value="1"/>
</dbReference>
<dbReference type="PANTHER" id="PTHR11193">
    <property type="entry name" value="SMALL NUCLEAR RIBONUCLEOPROTEIN E"/>
    <property type="match status" value="1"/>
</dbReference>
<dbReference type="Pfam" id="PF01423">
    <property type="entry name" value="LSM"/>
    <property type="match status" value="1"/>
</dbReference>
<evidence type="ECO:0000313" key="13">
    <source>
        <dbReference type="EMBL" id="KAH3687152.1"/>
    </source>
</evidence>
<evidence type="ECO:0000259" key="12">
    <source>
        <dbReference type="PROSITE" id="PS52002"/>
    </source>
</evidence>
<proteinExistence type="inferred from homology"/>
<evidence type="ECO:0000256" key="5">
    <source>
        <dbReference type="ARBA" id="ARBA00022664"/>
    </source>
</evidence>
<evidence type="ECO:0000256" key="9">
    <source>
        <dbReference type="ARBA" id="ARBA00023242"/>
    </source>
</evidence>
<keyword evidence="7 11" id="KW-0694">RNA-binding</keyword>
<dbReference type="Proteomes" id="UP000774326">
    <property type="component" value="Unassembled WGS sequence"/>
</dbReference>
<keyword evidence="6 11" id="KW-0747">Spliceosome</keyword>
<dbReference type="GO" id="GO:0003723">
    <property type="term" value="F:RNA binding"/>
    <property type="evidence" value="ECO:0007669"/>
    <property type="project" value="UniProtKB-KW"/>
</dbReference>
<comment type="subcellular location">
    <subcellularLocation>
        <location evidence="2">Cytoplasm</location>
    </subcellularLocation>
    <subcellularLocation>
        <location evidence="1 11">Nucleus</location>
    </subcellularLocation>
</comment>
<evidence type="ECO:0000256" key="10">
    <source>
        <dbReference type="ARBA" id="ARBA00023274"/>
    </source>
</evidence>
<dbReference type="GO" id="GO:0005737">
    <property type="term" value="C:cytoplasm"/>
    <property type="evidence" value="ECO:0007669"/>
    <property type="project" value="UniProtKB-SubCell"/>
</dbReference>
<organism evidence="13 14">
    <name type="scientific">Wickerhamomyces pijperi</name>
    <name type="common">Yeast</name>
    <name type="synonym">Pichia pijperi</name>
    <dbReference type="NCBI Taxonomy" id="599730"/>
    <lineage>
        <taxon>Eukaryota</taxon>
        <taxon>Fungi</taxon>
        <taxon>Dikarya</taxon>
        <taxon>Ascomycota</taxon>
        <taxon>Saccharomycotina</taxon>
        <taxon>Saccharomycetes</taxon>
        <taxon>Phaffomycetales</taxon>
        <taxon>Wickerhamomycetaceae</taxon>
        <taxon>Wickerhamomyces</taxon>
    </lineage>
</organism>
<dbReference type="GO" id="GO:0005687">
    <property type="term" value="C:U4 snRNP"/>
    <property type="evidence" value="ECO:0007669"/>
    <property type="project" value="UniProtKB-UniRule"/>
</dbReference>
<keyword evidence="10 11" id="KW-0687">Ribonucleoprotein</keyword>
<name>A0A9P8QA10_WICPI</name>
<dbReference type="AlphaFoldDB" id="A0A9P8QA10"/>
<dbReference type="SMART" id="SM00651">
    <property type="entry name" value="Sm"/>
    <property type="match status" value="1"/>
</dbReference>
<dbReference type="GO" id="GO:0005686">
    <property type="term" value="C:U2 snRNP"/>
    <property type="evidence" value="ECO:0007669"/>
    <property type="project" value="UniProtKB-UniRule"/>
</dbReference>
<dbReference type="GO" id="GO:0005681">
    <property type="term" value="C:spliceosomal complex"/>
    <property type="evidence" value="ECO:0007669"/>
    <property type="project" value="UniProtKB-KW"/>
</dbReference>
<dbReference type="GO" id="GO:0000387">
    <property type="term" value="P:spliceosomal snRNP assembly"/>
    <property type="evidence" value="ECO:0007669"/>
    <property type="project" value="UniProtKB-UniRule"/>
</dbReference>
<dbReference type="GO" id="GO:0046540">
    <property type="term" value="C:U4/U6 x U5 tri-snRNP complex"/>
    <property type="evidence" value="ECO:0007669"/>
    <property type="project" value="UniProtKB-UniRule"/>
</dbReference>
<comment type="function">
    <text evidence="11">Involved in pre-mRNA splicing. Binds and is required for the stability of snRNA U1, U2, U4 and U5 which contain a highly conserved structural motif called the Sm binding site. Involved in cap modification.</text>
</comment>
<comment type="caution">
    <text evidence="13">The sequence shown here is derived from an EMBL/GenBank/DDBJ whole genome shotgun (WGS) entry which is preliminary data.</text>
</comment>